<evidence type="ECO:0000313" key="1">
    <source>
        <dbReference type="EMBL" id="GEO12268.1"/>
    </source>
</evidence>
<dbReference type="RefSeq" id="WP_147206385.1">
    <property type="nucleotide sequence ID" value="NZ_BJYT01000051.1"/>
</dbReference>
<sequence length="123" mass="13991">MIQSIDLRIGNWVEITGKGFVQIVNGQSIDTLTLSGANPIPITHSLLLAFGFIQRGESELYDLKGSNFTYHLGVRRVTIFHPGNAFWHWLGSHIDHVHQIQNLYYCLIGRDLVLNSNTIINRY</sequence>
<dbReference type="EMBL" id="BJYT01000051">
    <property type="protein sequence ID" value="GEO12268.1"/>
    <property type="molecule type" value="Genomic_DNA"/>
</dbReference>
<proteinExistence type="predicted"/>
<accession>A0A512BJY3</accession>
<evidence type="ECO:0000313" key="2">
    <source>
        <dbReference type="Proteomes" id="UP000321513"/>
    </source>
</evidence>
<keyword evidence="2" id="KW-1185">Reference proteome</keyword>
<name>A0A512BJY3_9BACT</name>
<dbReference type="OrthoDB" id="956134at2"/>
<protein>
    <submittedName>
        <fullName evidence="1">Uncharacterized protein</fullName>
    </submittedName>
</protein>
<dbReference type="AlphaFoldDB" id="A0A512BJY3"/>
<gene>
    <name evidence="1" type="ORF">SAE01_47640</name>
</gene>
<reference evidence="1 2" key="1">
    <citation type="submission" date="2019-07" db="EMBL/GenBank/DDBJ databases">
        <title>Whole genome shotgun sequence of Segetibacter aerophilus NBRC 106135.</title>
        <authorList>
            <person name="Hosoyama A."/>
            <person name="Uohara A."/>
            <person name="Ohji S."/>
            <person name="Ichikawa N."/>
        </authorList>
    </citation>
    <scope>NUCLEOTIDE SEQUENCE [LARGE SCALE GENOMIC DNA]</scope>
    <source>
        <strain evidence="1 2">NBRC 106135</strain>
    </source>
</reference>
<organism evidence="1 2">
    <name type="scientific">Segetibacter aerophilus</name>
    <dbReference type="NCBI Taxonomy" id="670293"/>
    <lineage>
        <taxon>Bacteria</taxon>
        <taxon>Pseudomonadati</taxon>
        <taxon>Bacteroidota</taxon>
        <taxon>Chitinophagia</taxon>
        <taxon>Chitinophagales</taxon>
        <taxon>Chitinophagaceae</taxon>
        <taxon>Segetibacter</taxon>
    </lineage>
</organism>
<comment type="caution">
    <text evidence="1">The sequence shown here is derived from an EMBL/GenBank/DDBJ whole genome shotgun (WGS) entry which is preliminary data.</text>
</comment>
<dbReference type="Proteomes" id="UP000321513">
    <property type="component" value="Unassembled WGS sequence"/>
</dbReference>